<feature type="transmembrane region" description="Helical" evidence="12">
    <location>
        <begin position="12"/>
        <end position="36"/>
    </location>
</feature>
<keyword evidence="11 12" id="KW-0472">Membrane</keyword>
<keyword evidence="5" id="KW-0349">Heme</keyword>
<feature type="transmembrane region" description="Helical" evidence="12">
    <location>
        <begin position="81"/>
        <end position="100"/>
    </location>
</feature>
<keyword evidence="3" id="KW-0813">Transport</keyword>
<evidence type="ECO:0000256" key="4">
    <source>
        <dbReference type="ARBA" id="ARBA00022475"/>
    </source>
</evidence>
<keyword evidence="6 12" id="KW-0812">Transmembrane</keyword>
<sequence length="379" mass="41982">MMDYEALRFIWWVLIGVLLIGFVVTDGFDMGVAALLKIVGKSNDERRVMINSIAPHWDGNQVWLVTAGGALFAAWPTVYAASFSGFYLAMMLTLFALFLRPLAFEYRSKIDSEVWRSRWDWALTAGSAIPALIFGVAFGNLLQGVPFHFDELLRFEYTGSFWALLNPFALLAGVLSLLMIVNHGATYLQLKTEGQIKARSEAMAGLLSLVCAVLFVMAGVWLWLGVDGYQVVSVIDTNGDNRTIDKVVEISSAAWFGNYAKVPLLWAVPALGVICFVFCALFSKARKHAMAFVSSALAMAMVLITAGLSMFPFVMPSSSMPNHSLTMWDATASETTLFIMFCVACVFVPVILGYTAWGYFVMRGRLNEQHIRDNSHSLY</sequence>
<comment type="subcellular location">
    <subcellularLocation>
        <location evidence="1">Cell membrane</location>
        <topology evidence="1">Multi-pass membrane protein</topology>
    </subcellularLocation>
</comment>
<dbReference type="GO" id="GO:0070069">
    <property type="term" value="C:cytochrome complex"/>
    <property type="evidence" value="ECO:0007669"/>
    <property type="project" value="TreeGrafter"/>
</dbReference>
<name>A0A1S8DF55_9GAMM</name>
<dbReference type="Pfam" id="PF02322">
    <property type="entry name" value="Cyt_bd_oxida_II"/>
    <property type="match status" value="1"/>
</dbReference>
<keyword evidence="4" id="KW-1003">Cell membrane</keyword>
<comment type="caution">
    <text evidence="13">The sequence shown here is derived from an EMBL/GenBank/DDBJ whole genome shotgun (WGS) entry which is preliminary data.</text>
</comment>
<keyword evidence="9 12" id="KW-1133">Transmembrane helix</keyword>
<keyword evidence="7" id="KW-0479">Metal-binding</keyword>
<feature type="transmembrane region" description="Helical" evidence="12">
    <location>
        <begin position="335"/>
        <end position="362"/>
    </location>
</feature>
<dbReference type="Proteomes" id="UP000242847">
    <property type="component" value="Unassembled WGS sequence"/>
</dbReference>
<dbReference type="AlphaFoldDB" id="A0A1S8DF55"/>
<protein>
    <submittedName>
        <fullName evidence="13">Cytochrome d ubiquinol oxidase subunit II</fullName>
    </submittedName>
</protein>
<feature type="transmembrane region" description="Helical" evidence="12">
    <location>
        <begin position="202"/>
        <end position="224"/>
    </location>
</feature>
<dbReference type="PANTHER" id="PTHR43141:SF5">
    <property type="entry name" value="CYTOCHROME BD-I UBIQUINOL OXIDASE SUBUNIT 2"/>
    <property type="match status" value="1"/>
</dbReference>
<dbReference type="GO" id="GO:0016682">
    <property type="term" value="F:oxidoreductase activity, acting on diphenols and related substances as donors, oxygen as acceptor"/>
    <property type="evidence" value="ECO:0007669"/>
    <property type="project" value="TreeGrafter"/>
</dbReference>
<dbReference type="GO" id="GO:0019646">
    <property type="term" value="P:aerobic electron transport chain"/>
    <property type="evidence" value="ECO:0007669"/>
    <property type="project" value="TreeGrafter"/>
</dbReference>
<dbReference type="InterPro" id="IPR003317">
    <property type="entry name" value="Cyt-d_oxidase_su2"/>
</dbReference>
<evidence type="ECO:0000256" key="12">
    <source>
        <dbReference type="SAM" id="Phobius"/>
    </source>
</evidence>
<evidence type="ECO:0000256" key="2">
    <source>
        <dbReference type="ARBA" id="ARBA00007543"/>
    </source>
</evidence>
<dbReference type="NCBIfam" id="TIGR00203">
    <property type="entry name" value="cydB"/>
    <property type="match status" value="1"/>
</dbReference>
<evidence type="ECO:0000256" key="9">
    <source>
        <dbReference type="ARBA" id="ARBA00022989"/>
    </source>
</evidence>
<feature type="transmembrane region" description="Helical" evidence="12">
    <location>
        <begin position="289"/>
        <end position="315"/>
    </location>
</feature>
<dbReference type="PIRSF" id="PIRSF000267">
    <property type="entry name" value="Cyt_oxidse_sub2"/>
    <property type="match status" value="1"/>
</dbReference>
<evidence type="ECO:0000256" key="3">
    <source>
        <dbReference type="ARBA" id="ARBA00022448"/>
    </source>
</evidence>
<dbReference type="GO" id="GO:0005886">
    <property type="term" value="C:plasma membrane"/>
    <property type="evidence" value="ECO:0007669"/>
    <property type="project" value="UniProtKB-SubCell"/>
</dbReference>
<keyword evidence="8" id="KW-0249">Electron transport</keyword>
<feature type="transmembrane region" description="Helical" evidence="12">
    <location>
        <begin position="264"/>
        <end position="282"/>
    </location>
</feature>
<dbReference type="STRING" id="254161.SAMN05216256_12725"/>
<proteinExistence type="inferred from homology"/>
<evidence type="ECO:0000313" key="13">
    <source>
        <dbReference type="EMBL" id="ONM43170.1"/>
    </source>
</evidence>
<evidence type="ECO:0000256" key="1">
    <source>
        <dbReference type="ARBA" id="ARBA00004651"/>
    </source>
</evidence>
<feature type="transmembrane region" description="Helical" evidence="12">
    <location>
        <begin position="121"/>
        <end position="141"/>
    </location>
</feature>
<comment type="similarity">
    <text evidence="2">Belongs to the cytochrome ubiquinol oxidase subunit 2 family.</text>
</comment>
<accession>A0A1S8DF55</accession>
<evidence type="ECO:0000256" key="8">
    <source>
        <dbReference type="ARBA" id="ARBA00022982"/>
    </source>
</evidence>
<keyword evidence="10" id="KW-0408">Iron</keyword>
<evidence type="ECO:0000256" key="7">
    <source>
        <dbReference type="ARBA" id="ARBA00022723"/>
    </source>
</evidence>
<dbReference type="GO" id="GO:0046872">
    <property type="term" value="F:metal ion binding"/>
    <property type="evidence" value="ECO:0007669"/>
    <property type="project" value="UniProtKB-KW"/>
</dbReference>
<dbReference type="PANTHER" id="PTHR43141">
    <property type="entry name" value="CYTOCHROME BD2 SUBUNIT II"/>
    <property type="match status" value="1"/>
</dbReference>
<gene>
    <name evidence="13" type="ORF">BXT89_14110</name>
</gene>
<evidence type="ECO:0000256" key="11">
    <source>
        <dbReference type="ARBA" id="ARBA00023136"/>
    </source>
</evidence>
<evidence type="ECO:0000256" key="5">
    <source>
        <dbReference type="ARBA" id="ARBA00022617"/>
    </source>
</evidence>
<dbReference type="GO" id="GO:0009055">
    <property type="term" value="F:electron transfer activity"/>
    <property type="evidence" value="ECO:0007669"/>
    <property type="project" value="TreeGrafter"/>
</dbReference>
<evidence type="ECO:0000313" key="14">
    <source>
        <dbReference type="Proteomes" id="UP000242847"/>
    </source>
</evidence>
<evidence type="ECO:0000256" key="6">
    <source>
        <dbReference type="ARBA" id="ARBA00022692"/>
    </source>
</evidence>
<keyword evidence="14" id="KW-1185">Reference proteome</keyword>
<feature type="transmembrane region" description="Helical" evidence="12">
    <location>
        <begin position="161"/>
        <end position="181"/>
    </location>
</feature>
<dbReference type="RefSeq" id="WP_083728320.1">
    <property type="nucleotide sequence ID" value="NZ_FOUD01000027.1"/>
</dbReference>
<reference evidence="13 14" key="1">
    <citation type="submission" date="2017-01" db="EMBL/GenBank/DDBJ databases">
        <title>Draft genome sequence of Pseudomonas pachastrellae type strain CCUG 46540T from a deep sea.</title>
        <authorList>
            <person name="Gomila M."/>
            <person name="Mulet M."/>
            <person name="Lalucat J."/>
            <person name="Garcia-Valdes E."/>
        </authorList>
    </citation>
    <scope>NUCLEOTIDE SEQUENCE [LARGE SCALE GENOMIC DNA]</scope>
    <source>
        <strain evidence="13 14">CCUG 46540</strain>
    </source>
</reference>
<dbReference type="EMBL" id="MUBC01000034">
    <property type="protein sequence ID" value="ONM43170.1"/>
    <property type="molecule type" value="Genomic_DNA"/>
</dbReference>
<evidence type="ECO:0000256" key="10">
    <source>
        <dbReference type="ARBA" id="ARBA00023004"/>
    </source>
</evidence>
<organism evidence="13 14">
    <name type="scientific">Halopseudomonas pachastrellae</name>
    <dbReference type="NCBI Taxonomy" id="254161"/>
    <lineage>
        <taxon>Bacteria</taxon>
        <taxon>Pseudomonadati</taxon>
        <taxon>Pseudomonadota</taxon>
        <taxon>Gammaproteobacteria</taxon>
        <taxon>Pseudomonadales</taxon>
        <taxon>Pseudomonadaceae</taxon>
        <taxon>Halopseudomonas</taxon>
    </lineage>
</organism>